<evidence type="ECO:0000313" key="3">
    <source>
        <dbReference type="Proteomes" id="UP001651158"/>
    </source>
</evidence>
<feature type="compositionally biased region" description="Basic and acidic residues" evidence="1">
    <location>
        <begin position="192"/>
        <end position="213"/>
    </location>
</feature>
<dbReference type="EMBL" id="JAKROA010000009">
    <property type="protein sequence ID" value="KAL5105118.1"/>
    <property type="molecule type" value="Genomic_DNA"/>
</dbReference>
<name>A0ABR4Q6C8_9CEST</name>
<keyword evidence="3" id="KW-1185">Reference proteome</keyword>
<evidence type="ECO:0000313" key="2">
    <source>
        <dbReference type="EMBL" id="KAL5105118.1"/>
    </source>
</evidence>
<dbReference type="Proteomes" id="UP001651158">
    <property type="component" value="Unassembled WGS sequence"/>
</dbReference>
<protein>
    <submittedName>
        <fullName evidence="2">Uncharacterized protein</fullName>
    </submittedName>
</protein>
<sequence length="225" mass="25939">MEVARMRIFEGIKEIFTTIRECKDRDTPMAKCEFTTFGKVDSINGRDYSNRRSGVGDFKPEIHIIDSRHKYPRQRSEPSAVMLEYRTDQPYILRPYPLPTGESPFHSDSRPQKPSEPPPSSGWIAGQPIAHRSVWADVHPHSVEATPQSNFEEPHETSFPRIIGARSAFKFPKLLNTDLHSEESNTESSPTEEYHDSHHEEHEPHSENHEKHYVLGYTDPGHQEK</sequence>
<comment type="caution">
    <text evidence="2">The sequence shown here is derived from an EMBL/GenBank/DDBJ whole genome shotgun (WGS) entry which is preliminary data.</text>
</comment>
<organism evidence="2 3">
    <name type="scientific">Taenia crassiceps</name>
    <dbReference type="NCBI Taxonomy" id="6207"/>
    <lineage>
        <taxon>Eukaryota</taxon>
        <taxon>Metazoa</taxon>
        <taxon>Spiralia</taxon>
        <taxon>Lophotrochozoa</taxon>
        <taxon>Platyhelminthes</taxon>
        <taxon>Cestoda</taxon>
        <taxon>Eucestoda</taxon>
        <taxon>Cyclophyllidea</taxon>
        <taxon>Taeniidae</taxon>
        <taxon>Taenia</taxon>
    </lineage>
</organism>
<proteinExistence type="predicted"/>
<reference evidence="2 3" key="1">
    <citation type="journal article" date="2022" name="Front. Cell. Infect. Microbiol.">
        <title>The Genomes of Two Strains of Taenia crassiceps the Animal Model for the Study of Human Cysticercosis.</title>
        <authorList>
            <person name="Bobes R.J."/>
            <person name="Estrada K."/>
            <person name="Rios-Valencia D.G."/>
            <person name="Calderon-Gallegos A."/>
            <person name="de la Torre P."/>
            <person name="Carrero J.C."/>
            <person name="Sanchez-Flores A."/>
            <person name="Laclette J.P."/>
        </authorList>
    </citation>
    <scope>NUCLEOTIDE SEQUENCE [LARGE SCALE GENOMIC DNA]</scope>
    <source>
        <strain evidence="2">WFUcys</strain>
    </source>
</reference>
<gene>
    <name evidence="2" type="ORF">TcWFU_002235</name>
</gene>
<evidence type="ECO:0000256" key="1">
    <source>
        <dbReference type="SAM" id="MobiDB-lite"/>
    </source>
</evidence>
<feature type="region of interest" description="Disordered" evidence="1">
    <location>
        <begin position="174"/>
        <end position="225"/>
    </location>
</feature>
<accession>A0ABR4Q6C8</accession>
<feature type="region of interest" description="Disordered" evidence="1">
    <location>
        <begin position="96"/>
        <end position="126"/>
    </location>
</feature>